<sequence length="237" mass="27856">PFNLKIPLSTSLYHKCEIACQTFSISEYFIDTDIFQKAHISSGPILFPEEIYISCNIALQAICRNHFKSKYAWNADRNKNDSSVMLARLRSNYWERLNNVLVFKGEEMPTNDGLEAAKLELCQKMKAWNRCLYGDLKYIFAYAVGDSYLQFYVIDPSFNLYIISDTYDLKNLRDQVKVLINIFNIHRIIRSMELLLPYATVPVWSHFKRTYGDIFIADTEIEKRIFFFSKYSYSNIT</sequence>
<dbReference type="EMBL" id="CAJVPP010021791">
    <property type="protein sequence ID" value="CAG8743565.1"/>
    <property type="molecule type" value="Genomic_DNA"/>
</dbReference>
<reference evidence="1" key="1">
    <citation type="submission" date="2021-06" db="EMBL/GenBank/DDBJ databases">
        <authorList>
            <person name="Kallberg Y."/>
            <person name="Tangrot J."/>
            <person name="Rosling A."/>
        </authorList>
    </citation>
    <scope>NUCLEOTIDE SEQUENCE</scope>
    <source>
        <strain evidence="1">87-6 pot B 2015</strain>
    </source>
</reference>
<feature type="non-terminal residue" evidence="1">
    <location>
        <position position="237"/>
    </location>
</feature>
<accession>A0A9N9IN92</accession>
<keyword evidence="2" id="KW-1185">Reference proteome</keyword>
<proteinExistence type="predicted"/>
<evidence type="ECO:0000313" key="1">
    <source>
        <dbReference type="EMBL" id="CAG8743565.1"/>
    </source>
</evidence>
<dbReference type="AlphaFoldDB" id="A0A9N9IN92"/>
<gene>
    <name evidence="1" type="ORF">FMOSSE_LOCUS16283</name>
</gene>
<evidence type="ECO:0000313" key="2">
    <source>
        <dbReference type="Proteomes" id="UP000789375"/>
    </source>
</evidence>
<organism evidence="1 2">
    <name type="scientific">Funneliformis mosseae</name>
    <name type="common">Endomycorrhizal fungus</name>
    <name type="synonym">Glomus mosseae</name>
    <dbReference type="NCBI Taxonomy" id="27381"/>
    <lineage>
        <taxon>Eukaryota</taxon>
        <taxon>Fungi</taxon>
        <taxon>Fungi incertae sedis</taxon>
        <taxon>Mucoromycota</taxon>
        <taxon>Glomeromycotina</taxon>
        <taxon>Glomeromycetes</taxon>
        <taxon>Glomerales</taxon>
        <taxon>Glomeraceae</taxon>
        <taxon>Funneliformis</taxon>
    </lineage>
</organism>
<protein>
    <submittedName>
        <fullName evidence="1">4621_t:CDS:1</fullName>
    </submittedName>
</protein>
<comment type="caution">
    <text evidence="1">The sequence shown here is derived from an EMBL/GenBank/DDBJ whole genome shotgun (WGS) entry which is preliminary data.</text>
</comment>
<name>A0A9N9IN92_FUNMO</name>
<dbReference type="Proteomes" id="UP000789375">
    <property type="component" value="Unassembled WGS sequence"/>
</dbReference>
<feature type="non-terminal residue" evidence="1">
    <location>
        <position position="1"/>
    </location>
</feature>